<proteinExistence type="predicted"/>
<name>A0A9P4GV08_9PLEO</name>
<dbReference type="Proteomes" id="UP000799777">
    <property type="component" value="Unassembled WGS sequence"/>
</dbReference>
<sequence>MAALSDRVAGSRLERSFLVLIPTATIKPNWVEQTLKVAEWDIWLELAERVNPAAVQASRDFDARVGPAALQDGSIKAQSLRLESRLESRITEVSESDDKVDDDVPSDSNSNDSSGDRANDSIPVKAVWGVRLDAENNGS</sequence>
<feature type="region of interest" description="Disordered" evidence="1">
    <location>
        <begin position="89"/>
        <end position="122"/>
    </location>
</feature>
<reference evidence="2" key="1">
    <citation type="journal article" date="2020" name="Stud. Mycol.">
        <title>101 Dothideomycetes genomes: a test case for predicting lifestyles and emergence of pathogens.</title>
        <authorList>
            <person name="Haridas S."/>
            <person name="Albert R."/>
            <person name="Binder M."/>
            <person name="Bloem J."/>
            <person name="Labutti K."/>
            <person name="Salamov A."/>
            <person name="Andreopoulos B."/>
            <person name="Baker S."/>
            <person name="Barry K."/>
            <person name="Bills G."/>
            <person name="Bluhm B."/>
            <person name="Cannon C."/>
            <person name="Castanera R."/>
            <person name="Culley D."/>
            <person name="Daum C."/>
            <person name="Ezra D."/>
            <person name="Gonzalez J."/>
            <person name="Henrissat B."/>
            <person name="Kuo A."/>
            <person name="Liang C."/>
            <person name="Lipzen A."/>
            <person name="Lutzoni F."/>
            <person name="Magnuson J."/>
            <person name="Mondo S."/>
            <person name="Nolan M."/>
            <person name="Ohm R."/>
            <person name="Pangilinan J."/>
            <person name="Park H.-J."/>
            <person name="Ramirez L."/>
            <person name="Alfaro M."/>
            <person name="Sun H."/>
            <person name="Tritt A."/>
            <person name="Yoshinaga Y."/>
            <person name="Zwiers L.-H."/>
            <person name="Turgeon B."/>
            <person name="Goodwin S."/>
            <person name="Spatafora J."/>
            <person name="Crous P."/>
            <person name="Grigoriev I."/>
        </authorList>
    </citation>
    <scope>NUCLEOTIDE SEQUENCE</scope>
    <source>
        <strain evidence="2">CBS 110217</strain>
    </source>
</reference>
<protein>
    <submittedName>
        <fullName evidence="2">Uncharacterized protein</fullName>
    </submittedName>
</protein>
<feature type="compositionally biased region" description="Acidic residues" evidence="1">
    <location>
        <begin position="94"/>
        <end position="105"/>
    </location>
</feature>
<evidence type="ECO:0000313" key="2">
    <source>
        <dbReference type="EMBL" id="KAF2023213.1"/>
    </source>
</evidence>
<keyword evidence="3" id="KW-1185">Reference proteome</keyword>
<dbReference type="AlphaFoldDB" id="A0A9P4GV08"/>
<gene>
    <name evidence="2" type="ORF">EK21DRAFT_118978</name>
</gene>
<evidence type="ECO:0000313" key="3">
    <source>
        <dbReference type="Proteomes" id="UP000799777"/>
    </source>
</evidence>
<comment type="caution">
    <text evidence="2">The sequence shown here is derived from an EMBL/GenBank/DDBJ whole genome shotgun (WGS) entry which is preliminary data.</text>
</comment>
<organism evidence="2 3">
    <name type="scientific">Setomelanomma holmii</name>
    <dbReference type="NCBI Taxonomy" id="210430"/>
    <lineage>
        <taxon>Eukaryota</taxon>
        <taxon>Fungi</taxon>
        <taxon>Dikarya</taxon>
        <taxon>Ascomycota</taxon>
        <taxon>Pezizomycotina</taxon>
        <taxon>Dothideomycetes</taxon>
        <taxon>Pleosporomycetidae</taxon>
        <taxon>Pleosporales</taxon>
        <taxon>Pleosporineae</taxon>
        <taxon>Phaeosphaeriaceae</taxon>
        <taxon>Setomelanomma</taxon>
    </lineage>
</organism>
<dbReference type="OrthoDB" id="3668852at2759"/>
<evidence type="ECO:0000256" key="1">
    <source>
        <dbReference type="SAM" id="MobiDB-lite"/>
    </source>
</evidence>
<dbReference type="EMBL" id="ML978368">
    <property type="protein sequence ID" value="KAF2023213.1"/>
    <property type="molecule type" value="Genomic_DNA"/>
</dbReference>
<accession>A0A9P4GV08</accession>